<dbReference type="Gene3D" id="3.30.70.1170">
    <property type="entry name" value="Sun protein, domain 3"/>
    <property type="match status" value="1"/>
</dbReference>
<evidence type="ECO:0000256" key="2">
    <source>
        <dbReference type="ARBA" id="ARBA00004496"/>
    </source>
</evidence>
<keyword evidence="6" id="KW-0698">rRNA processing</keyword>
<evidence type="ECO:0000256" key="10">
    <source>
        <dbReference type="ARBA" id="ARBA00022884"/>
    </source>
</evidence>
<feature type="binding site" evidence="14">
    <location>
        <position position="271"/>
    </location>
    <ligand>
        <name>S-adenosyl-L-methionine</name>
        <dbReference type="ChEBI" id="CHEBI:59789"/>
    </ligand>
</feature>
<keyword evidence="9 14" id="KW-0949">S-adenosyl-L-methionine</keyword>
<dbReference type="EC" id="2.1.1.176" evidence="4"/>
<keyword evidence="10 14" id="KW-0694">RNA-binding</keyword>
<dbReference type="InterPro" id="IPR006027">
    <property type="entry name" value="NusB_RsmB_TIM44"/>
</dbReference>
<comment type="similarity">
    <text evidence="3 14">Belongs to the class I-like SAM-binding methyltransferase superfamily. RsmB/NOP family.</text>
</comment>
<evidence type="ECO:0000256" key="11">
    <source>
        <dbReference type="ARBA" id="ARBA00030399"/>
    </source>
</evidence>
<dbReference type="PROSITE" id="PS01153">
    <property type="entry name" value="NOL1_NOP2_SUN"/>
    <property type="match status" value="1"/>
</dbReference>
<dbReference type="Pfam" id="PF01189">
    <property type="entry name" value="Methyltr_RsmB-F"/>
    <property type="match status" value="1"/>
</dbReference>
<evidence type="ECO:0000313" key="16">
    <source>
        <dbReference type="EMBL" id="MCB6184126.1"/>
    </source>
</evidence>
<dbReference type="Pfam" id="PF22458">
    <property type="entry name" value="RsmF-B_ferredox"/>
    <property type="match status" value="1"/>
</dbReference>
<evidence type="ECO:0000256" key="7">
    <source>
        <dbReference type="ARBA" id="ARBA00022603"/>
    </source>
</evidence>
<evidence type="ECO:0000256" key="3">
    <source>
        <dbReference type="ARBA" id="ARBA00007494"/>
    </source>
</evidence>
<comment type="caution">
    <text evidence="14">Lacks conserved residue(s) required for the propagation of feature annotation.</text>
</comment>
<dbReference type="GO" id="GO:0008168">
    <property type="term" value="F:methyltransferase activity"/>
    <property type="evidence" value="ECO:0007669"/>
    <property type="project" value="UniProtKB-KW"/>
</dbReference>
<evidence type="ECO:0000313" key="17">
    <source>
        <dbReference type="Proteomes" id="UP001165395"/>
    </source>
</evidence>
<dbReference type="InterPro" id="IPR029063">
    <property type="entry name" value="SAM-dependent_MTases_sf"/>
</dbReference>
<protein>
    <recommendedName>
        <fullName evidence="4">16S rRNA (cytosine(967)-C(5))-methyltransferase</fullName>
        <ecNumber evidence="4">2.1.1.176</ecNumber>
    </recommendedName>
    <alternativeName>
        <fullName evidence="11">16S rRNA m5C967 methyltransferase</fullName>
    </alternativeName>
    <alternativeName>
        <fullName evidence="12">rRNA (cytosine-C(5)-)-methyltransferase RsmB</fullName>
    </alternativeName>
</protein>
<dbReference type="InterPro" id="IPR001678">
    <property type="entry name" value="MeTrfase_RsmB-F_NOP2_dom"/>
</dbReference>
<keyword evidence="8 14" id="KW-0808">Transferase</keyword>
<dbReference type="NCBIfam" id="NF008149">
    <property type="entry name" value="PRK10901.1"/>
    <property type="match status" value="1"/>
</dbReference>
<comment type="caution">
    <text evidence="16">The sequence shown here is derived from an EMBL/GenBank/DDBJ whole genome shotgun (WGS) entry which is preliminary data.</text>
</comment>
<dbReference type="Proteomes" id="UP001165395">
    <property type="component" value="Unassembled WGS sequence"/>
</dbReference>
<dbReference type="GO" id="GO:0032259">
    <property type="term" value="P:methylation"/>
    <property type="evidence" value="ECO:0007669"/>
    <property type="project" value="UniProtKB-KW"/>
</dbReference>
<dbReference type="InterPro" id="IPR004573">
    <property type="entry name" value="rRNA_ssu_MeTfrase_B"/>
</dbReference>
<comment type="subcellular location">
    <subcellularLocation>
        <location evidence="2">Cytoplasm</location>
    </subcellularLocation>
</comment>
<keyword evidence="5" id="KW-0963">Cytoplasm</keyword>
<dbReference type="PANTHER" id="PTHR22807">
    <property type="entry name" value="NOP2 YEAST -RELATED NOL1/NOP2/FMU SUN DOMAIN-CONTAINING"/>
    <property type="match status" value="1"/>
</dbReference>
<dbReference type="Gene3D" id="1.10.940.10">
    <property type="entry name" value="NusB-like"/>
    <property type="match status" value="1"/>
</dbReference>
<comment type="function">
    <text evidence="1">Specifically methylates the cytosine at position 967 (m5C967) of 16S rRNA.</text>
</comment>
<feature type="binding site" evidence="14">
    <location>
        <begin position="249"/>
        <end position="255"/>
    </location>
    <ligand>
        <name>S-adenosyl-L-methionine</name>
        <dbReference type="ChEBI" id="CHEBI:59789"/>
    </ligand>
</feature>
<dbReference type="InterPro" id="IPR035926">
    <property type="entry name" value="NusB-like_sf"/>
</dbReference>
<evidence type="ECO:0000256" key="6">
    <source>
        <dbReference type="ARBA" id="ARBA00022552"/>
    </source>
</evidence>
<evidence type="ECO:0000256" key="4">
    <source>
        <dbReference type="ARBA" id="ARBA00012140"/>
    </source>
</evidence>
<keyword evidence="7 14" id="KW-0489">Methyltransferase</keyword>
<sequence length="421" mass="47134">MHQIQRLATEIVSKVLTGRNLTETLSDALRQNPTLTPQQKGAIRDLCYGTLRHYNQLDALVKRMVLHAPSDARISMLLMIAIYQLRFTSAAPYAIVDHAVKLTAKWFEPGKGLVNAVLRRVQREGNKLWAEACQKPAIRYGLPQWWLEKWQKDYPSNWEAIAEASLSHPPMSLRVNPHHTTPTDYLQLLSNEGMDAAIIAENAIKLAQPVPVDRLPHFQEGWVSVQDAGAQASARLLDVADGMKVLDACAAPGGKTCHLLEQHSLTLTALDIDATRLKRVEENLQRLQLTAALKVGNANQPKTWWDGQAFDRILLDVPCSASGVIRRNPDIKWHRLAKDIATFVKEQSDILEAIWPCLAAGGKLLYATCSVFPEENQDQISQFLAKHPDAKLEPLSDNSPYLQYFPSADTDGFFFARLVKQ</sequence>
<dbReference type="Gene3D" id="1.10.287.730">
    <property type="entry name" value="Helix hairpin bin"/>
    <property type="match status" value="1"/>
</dbReference>
<proteinExistence type="inferred from homology"/>
<dbReference type="InterPro" id="IPR049560">
    <property type="entry name" value="MeTrfase_RsmB-F_NOP2_cat"/>
</dbReference>
<evidence type="ECO:0000259" key="15">
    <source>
        <dbReference type="PROSITE" id="PS51686"/>
    </source>
</evidence>
<evidence type="ECO:0000256" key="14">
    <source>
        <dbReference type="PROSITE-ProRule" id="PRU01023"/>
    </source>
</evidence>
<dbReference type="CDD" id="cd02440">
    <property type="entry name" value="AdoMet_MTases"/>
    <property type="match status" value="1"/>
</dbReference>
<dbReference type="RefSeq" id="WP_227180929.1">
    <property type="nucleotide sequence ID" value="NZ_JAJBZT010000005.1"/>
</dbReference>
<evidence type="ECO:0000256" key="12">
    <source>
        <dbReference type="ARBA" id="ARBA00031088"/>
    </source>
</evidence>
<accession>A0ABS8D7E5</accession>
<dbReference type="Pfam" id="PF01029">
    <property type="entry name" value="NusB"/>
    <property type="match status" value="1"/>
</dbReference>
<dbReference type="NCBIfam" id="TIGR00563">
    <property type="entry name" value="rsmB"/>
    <property type="match status" value="1"/>
</dbReference>
<evidence type="ECO:0000256" key="13">
    <source>
        <dbReference type="ARBA" id="ARBA00047283"/>
    </source>
</evidence>
<dbReference type="SUPFAM" id="SSF53335">
    <property type="entry name" value="S-adenosyl-L-methionine-dependent methyltransferases"/>
    <property type="match status" value="1"/>
</dbReference>
<feature type="domain" description="SAM-dependent MTase RsmB/NOP-type" evidence="15">
    <location>
        <begin position="161"/>
        <end position="421"/>
    </location>
</feature>
<organism evidence="16 17">
    <name type="scientific">Leeia speluncae</name>
    <dbReference type="NCBI Taxonomy" id="2884804"/>
    <lineage>
        <taxon>Bacteria</taxon>
        <taxon>Pseudomonadati</taxon>
        <taxon>Pseudomonadota</taxon>
        <taxon>Betaproteobacteria</taxon>
        <taxon>Neisseriales</taxon>
        <taxon>Leeiaceae</taxon>
        <taxon>Leeia</taxon>
    </lineage>
</organism>
<dbReference type="InterPro" id="IPR054728">
    <property type="entry name" value="RsmB-like_ferredoxin"/>
</dbReference>
<gene>
    <name evidence="16" type="primary">rsmB</name>
    <name evidence="16" type="ORF">LIN78_11270</name>
</gene>
<dbReference type="PANTHER" id="PTHR22807:SF61">
    <property type="entry name" value="NOL1_NOP2_SUN FAMILY PROTEIN _ ANTITERMINATION NUSB DOMAIN-CONTAINING PROTEIN"/>
    <property type="match status" value="1"/>
</dbReference>
<keyword evidence="17" id="KW-1185">Reference proteome</keyword>
<dbReference type="PRINTS" id="PR02008">
    <property type="entry name" value="RCMTFAMILY"/>
</dbReference>
<evidence type="ECO:0000256" key="1">
    <source>
        <dbReference type="ARBA" id="ARBA00002724"/>
    </source>
</evidence>
<dbReference type="InterPro" id="IPR018314">
    <property type="entry name" value="RsmB/NOL1/NOP2-like_CS"/>
</dbReference>
<dbReference type="Gene3D" id="3.40.50.150">
    <property type="entry name" value="Vaccinia Virus protein VP39"/>
    <property type="match status" value="1"/>
</dbReference>
<dbReference type="SUPFAM" id="SSF48013">
    <property type="entry name" value="NusB-like"/>
    <property type="match status" value="1"/>
</dbReference>
<evidence type="ECO:0000256" key="8">
    <source>
        <dbReference type="ARBA" id="ARBA00022679"/>
    </source>
</evidence>
<name>A0ABS8D7E5_9NEIS</name>
<dbReference type="InterPro" id="IPR023267">
    <property type="entry name" value="RCMT"/>
</dbReference>
<evidence type="ECO:0000256" key="5">
    <source>
        <dbReference type="ARBA" id="ARBA00022490"/>
    </source>
</evidence>
<reference evidence="16" key="1">
    <citation type="submission" date="2021-10" db="EMBL/GenBank/DDBJ databases">
        <title>The complete genome sequence of Leeia sp. TBRC 13508.</title>
        <authorList>
            <person name="Charoenyingcharoen P."/>
            <person name="Yukphan P."/>
        </authorList>
    </citation>
    <scope>NUCLEOTIDE SEQUENCE</scope>
    <source>
        <strain evidence="16">TBRC 13508</strain>
    </source>
</reference>
<evidence type="ECO:0000256" key="9">
    <source>
        <dbReference type="ARBA" id="ARBA00022691"/>
    </source>
</evidence>
<feature type="active site" description="Nucleophile" evidence="14">
    <location>
        <position position="369"/>
    </location>
</feature>
<dbReference type="PROSITE" id="PS51686">
    <property type="entry name" value="SAM_MT_RSMB_NOP"/>
    <property type="match status" value="1"/>
</dbReference>
<comment type="catalytic activity">
    <reaction evidence="13">
        <text>cytidine(967) in 16S rRNA + S-adenosyl-L-methionine = 5-methylcytidine(967) in 16S rRNA + S-adenosyl-L-homocysteine + H(+)</text>
        <dbReference type="Rhea" id="RHEA:42748"/>
        <dbReference type="Rhea" id="RHEA-COMP:10219"/>
        <dbReference type="Rhea" id="RHEA-COMP:10220"/>
        <dbReference type="ChEBI" id="CHEBI:15378"/>
        <dbReference type="ChEBI" id="CHEBI:57856"/>
        <dbReference type="ChEBI" id="CHEBI:59789"/>
        <dbReference type="ChEBI" id="CHEBI:74483"/>
        <dbReference type="ChEBI" id="CHEBI:82748"/>
        <dbReference type="EC" id="2.1.1.176"/>
    </reaction>
</comment>
<dbReference type="EMBL" id="JAJBZT010000005">
    <property type="protein sequence ID" value="MCB6184126.1"/>
    <property type="molecule type" value="Genomic_DNA"/>
</dbReference>
<feature type="binding site" evidence="14">
    <location>
        <position position="316"/>
    </location>
    <ligand>
        <name>S-adenosyl-L-methionine</name>
        <dbReference type="ChEBI" id="CHEBI:59789"/>
    </ligand>
</feature>